<evidence type="ECO:0000313" key="3">
    <source>
        <dbReference type="Proteomes" id="UP000247922"/>
    </source>
</evidence>
<feature type="transmembrane region" description="Helical" evidence="1">
    <location>
        <begin position="20"/>
        <end position="44"/>
    </location>
</feature>
<name>A0A2V3WV78_9BACI</name>
<dbReference type="EMBL" id="QJJR01000001">
    <property type="protein sequence ID" value="PXW93002.1"/>
    <property type="molecule type" value="Genomic_DNA"/>
</dbReference>
<feature type="transmembrane region" description="Helical" evidence="1">
    <location>
        <begin position="70"/>
        <end position="89"/>
    </location>
</feature>
<keyword evidence="1" id="KW-0812">Transmembrane</keyword>
<dbReference type="InterPro" id="IPR006938">
    <property type="entry name" value="DUF624"/>
</dbReference>
<keyword evidence="1" id="KW-0472">Membrane</keyword>
<dbReference type="OrthoDB" id="2182676at2"/>
<organism evidence="2 3">
    <name type="scientific">Streptohalobacillus salinus</name>
    <dbReference type="NCBI Taxonomy" id="621096"/>
    <lineage>
        <taxon>Bacteria</taxon>
        <taxon>Bacillati</taxon>
        <taxon>Bacillota</taxon>
        <taxon>Bacilli</taxon>
        <taxon>Bacillales</taxon>
        <taxon>Bacillaceae</taxon>
        <taxon>Streptohalobacillus</taxon>
    </lineage>
</organism>
<feature type="transmembrane region" description="Helical" evidence="1">
    <location>
        <begin position="142"/>
        <end position="167"/>
    </location>
</feature>
<reference evidence="2 3" key="1">
    <citation type="submission" date="2018-05" db="EMBL/GenBank/DDBJ databases">
        <title>Genomic Encyclopedia of Type Strains, Phase IV (KMG-IV): sequencing the most valuable type-strain genomes for metagenomic binning, comparative biology and taxonomic classification.</title>
        <authorList>
            <person name="Goeker M."/>
        </authorList>
    </citation>
    <scope>NUCLEOTIDE SEQUENCE [LARGE SCALE GENOMIC DNA]</scope>
    <source>
        <strain evidence="2 3">DSM 22440</strain>
    </source>
</reference>
<dbReference type="Proteomes" id="UP000247922">
    <property type="component" value="Unassembled WGS sequence"/>
</dbReference>
<dbReference type="Pfam" id="PF04854">
    <property type="entry name" value="DUF624"/>
    <property type="match status" value="1"/>
</dbReference>
<dbReference type="RefSeq" id="WP_110250104.1">
    <property type="nucleotide sequence ID" value="NZ_QJJR01000001.1"/>
</dbReference>
<sequence>MNDKIYRITEWISKLALLNLLWLLTSALGLVLFTFFPATVAMFATVRDFLTKDISTPVTKTFIYHFKKDFLRSTGYGVIVLLIGLIGYADLLFINQSQVVETMLFHIPLYLFLIFAFLTLLYLIPIYVHYDFPFFTVIKRAFLTMLIHPIQTLLMLTTVALSVYLMTFIPGLLFFYGGSFISLVLMSISLTIFQQLSERQTEKNATQTAEPSH</sequence>
<feature type="transmembrane region" description="Helical" evidence="1">
    <location>
        <begin position="109"/>
        <end position="130"/>
    </location>
</feature>
<evidence type="ECO:0000313" key="2">
    <source>
        <dbReference type="EMBL" id="PXW93002.1"/>
    </source>
</evidence>
<proteinExistence type="predicted"/>
<keyword evidence="1" id="KW-1133">Transmembrane helix</keyword>
<dbReference type="AlphaFoldDB" id="A0A2V3WV78"/>
<accession>A0A2V3WV78</accession>
<keyword evidence="3" id="KW-1185">Reference proteome</keyword>
<evidence type="ECO:0000256" key="1">
    <source>
        <dbReference type="SAM" id="Phobius"/>
    </source>
</evidence>
<comment type="caution">
    <text evidence="2">The sequence shown here is derived from an EMBL/GenBank/DDBJ whole genome shotgun (WGS) entry which is preliminary data.</text>
</comment>
<feature type="transmembrane region" description="Helical" evidence="1">
    <location>
        <begin position="173"/>
        <end position="193"/>
    </location>
</feature>
<protein>
    <submittedName>
        <fullName evidence="2">Putative membrane protein YesL</fullName>
    </submittedName>
</protein>
<gene>
    <name evidence="2" type="ORF">DES38_10182</name>
</gene>